<dbReference type="Proteomes" id="UP001172680">
    <property type="component" value="Unassembled WGS sequence"/>
</dbReference>
<keyword evidence="2" id="KW-1185">Reference proteome</keyword>
<organism evidence="1 2">
    <name type="scientific">Coniosporium tulheliwenetii</name>
    <dbReference type="NCBI Taxonomy" id="3383036"/>
    <lineage>
        <taxon>Eukaryota</taxon>
        <taxon>Fungi</taxon>
        <taxon>Dikarya</taxon>
        <taxon>Ascomycota</taxon>
        <taxon>Pezizomycotina</taxon>
        <taxon>Dothideomycetes</taxon>
        <taxon>Dothideomycetes incertae sedis</taxon>
        <taxon>Coniosporium</taxon>
    </lineage>
</organism>
<protein>
    <submittedName>
        <fullName evidence="1">Uncharacterized protein</fullName>
    </submittedName>
</protein>
<evidence type="ECO:0000313" key="2">
    <source>
        <dbReference type="Proteomes" id="UP001172680"/>
    </source>
</evidence>
<evidence type="ECO:0000313" key="1">
    <source>
        <dbReference type="EMBL" id="KAJ9639459.1"/>
    </source>
</evidence>
<accession>A0ACC2YW96</accession>
<dbReference type="EMBL" id="JAPDRP010000019">
    <property type="protein sequence ID" value="KAJ9639459.1"/>
    <property type="molecule type" value="Genomic_DNA"/>
</dbReference>
<gene>
    <name evidence="1" type="ORF">H2199_006492</name>
</gene>
<proteinExistence type="predicted"/>
<sequence length="206" mass="23082">MNRIVLNKEATKLPIFLDTGPKGTHLPDKPASTNSPGEDPETRAAWKGRLRETTVYAWRRKSGTNVERAAHLAKARRFMGHRPGSNTYREFCDQGLYDFNVVEVVLEGTDGRGSTALELELSEAIHRAQLMKESMDHHTITQGLTERHADIVAAVEEGDTGRLEQVRKRIVEQHLEQVWRKERSSQCHVHNLKPGNLIVGGSSGIS</sequence>
<comment type="caution">
    <text evidence="1">The sequence shown here is derived from an EMBL/GenBank/DDBJ whole genome shotgun (WGS) entry which is preliminary data.</text>
</comment>
<name>A0ACC2YW96_9PEZI</name>
<reference evidence="1" key="1">
    <citation type="submission" date="2022-10" db="EMBL/GenBank/DDBJ databases">
        <title>Culturing micro-colonial fungi from biological soil crusts in the Mojave desert and describing Neophaeococcomyces mojavensis, and introducing the new genera and species Taxawa tesnikishii.</title>
        <authorList>
            <person name="Kurbessoian T."/>
            <person name="Stajich J.E."/>
        </authorList>
    </citation>
    <scope>NUCLEOTIDE SEQUENCE</scope>
    <source>
        <strain evidence="1">JES_115</strain>
    </source>
</reference>